<dbReference type="Pfam" id="PF26200">
    <property type="entry name" value="Rcat_RNF216"/>
    <property type="match status" value="1"/>
</dbReference>
<dbReference type="PROSITE" id="PS51873">
    <property type="entry name" value="TRIAD"/>
    <property type="match status" value="1"/>
</dbReference>
<feature type="domain" description="RING-type" evidence="9">
    <location>
        <begin position="346"/>
        <end position="561"/>
    </location>
</feature>
<evidence type="ECO:0000259" key="9">
    <source>
        <dbReference type="PROSITE" id="PS51873"/>
    </source>
</evidence>
<dbReference type="CDD" id="cd20339">
    <property type="entry name" value="BRcat_RBR_RNF216"/>
    <property type="match status" value="1"/>
</dbReference>
<keyword evidence="3" id="KW-0479">Metal-binding</keyword>
<dbReference type="Pfam" id="PF26191">
    <property type="entry name" value="RING-HC_RBR_RNF216"/>
    <property type="match status" value="1"/>
</dbReference>
<feature type="region of interest" description="Disordered" evidence="8">
    <location>
        <begin position="592"/>
        <end position="628"/>
    </location>
</feature>
<sequence>MMRSLSKIFSAQSRLRKNHPKRLKTPKMEGDPMGFGFPWNQNVDDFRVPFGDERLLLGEIHHMHWGLDGQNEDLGFQWNEPSLPAARPAKKMRSHCPSAAVETAGLINKSLPIGLDDVPTPSHHPTNPALTVLDDPIPTPTTDPALLPQILEIFPDISHQYVEELIAQHKDTMSANGGDTPFAAFGLFLVKETIIEEILENPSYPKQEKLKRKTEEADEDDDHWTKPRALHDAHDYRKQACDILAQEFLWISIPHIRQLISSKKGLYSAYITLHQEYIYPGTQSPHLRLKRPRPSVKSSMTWDHDLISELNAAKRRAAKDAAAHRKRKEEEEMDRLNEEEHSRSGNLVECQCCYSDVPSNRMVPCEGGTVHLFCFRCIRKTAETQIGMMKYELQCLDMSECKAKFARGNLKKALGSSLMGKLDHLQQQHEVEQAGLEGLESCPFCDFKGICPPVEEDREFRCCNPSCETVSCRLCKDKSHIPKTCDEARAEKGLPARHIVEEAMSEALIRNCPKCNVKIIKETGCNKMICSRCKCVMCYLCKKDISREQYNHFAKPPTYCDTHDDRQSKRFEIEVEQAQKAAIDKVLKENPDLMEKDLQIDPERKDTKTHPKPKPRRTQPGLRPTGWYTQEPMPNQRQNILPQLGYQRTAAFPNLPQFVPFAPAFVVPEMPYAGPQFPLPAFEPHLNPHAATIINAPPQGFNGSIPPPQNNFLPDPFPLTTNTGNAKGKGNLPSQPKYPALGNYDIPRTLPGQNANMPLWLDGPFYNF</sequence>
<evidence type="ECO:0000256" key="7">
    <source>
        <dbReference type="ARBA" id="ARBA00022833"/>
    </source>
</evidence>
<keyword evidence="6" id="KW-0833">Ubl conjugation pathway</keyword>
<evidence type="ECO:0000256" key="1">
    <source>
        <dbReference type="ARBA" id="ARBA00004906"/>
    </source>
</evidence>
<keyword evidence="5" id="KW-0863">Zinc-finger</keyword>
<accession>A0A5N6IX87</accession>
<dbReference type="CDD" id="cd16630">
    <property type="entry name" value="RING-HC_RBR_RNF216"/>
    <property type="match status" value="1"/>
</dbReference>
<feature type="compositionally biased region" description="Basic and acidic residues" evidence="8">
    <location>
        <begin position="318"/>
        <end position="340"/>
    </location>
</feature>
<keyword evidence="7" id="KW-0862">Zinc</keyword>
<comment type="pathway">
    <text evidence="1">Protein modification; protein ubiquitination.</text>
</comment>
<feature type="region of interest" description="Disordered" evidence="8">
    <location>
        <begin position="317"/>
        <end position="340"/>
    </location>
</feature>
<dbReference type="CDD" id="cd20353">
    <property type="entry name" value="Rcat_RBR_RNF216"/>
    <property type="match status" value="1"/>
</dbReference>
<dbReference type="InterPro" id="IPR047545">
    <property type="entry name" value="BRcat_RBR_RNF216"/>
</dbReference>
<dbReference type="InterPro" id="IPR044066">
    <property type="entry name" value="TRIAD_supradom"/>
</dbReference>
<dbReference type="InterPro" id="IPR047544">
    <property type="entry name" value="RING-HC_RBR_RNF216"/>
</dbReference>
<dbReference type="PANTHER" id="PTHR22770">
    <property type="entry name" value="UBIQUITIN CONJUGATING ENZYME 7 INTERACTING PROTEIN-RELATED"/>
    <property type="match status" value="1"/>
</dbReference>
<evidence type="ECO:0000313" key="11">
    <source>
        <dbReference type="Proteomes" id="UP000326289"/>
    </source>
</evidence>
<keyword evidence="4" id="KW-0677">Repeat</keyword>
<evidence type="ECO:0000256" key="4">
    <source>
        <dbReference type="ARBA" id="ARBA00022737"/>
    </source>
</evidence>
<dbReference type="EMBL" id="ML732828">
    <property type="protein sequence ID" value="KAB8270574.1"/>
    <property type="molecule type" value="Genomic_DNA"/>
</dbReference>
<feature type="compositionally biased region" description="Basic and acidic residues" evidence="8">
    <location>
        <begin position="592"/>
        <end position="609"/>
    </location>
</feature>
<organism evidence="10 11">
    <name type="scientific">Aspergillus minisclerotigenes</name>
    <dbReference type="NCBI Taxonomy" id="656917"/>
    <lineage>
        <taxon>Eukaryota</taxon>
        <taxon>Fungi</taxon>
        <taxon>Dikarya</taxon>
        <taxon>Ascomycota</taxon>
        <taxon>Pezizomycotina</taxon>
        <taxon>Eurotiomycetes</taxon>
        <taxon>Eurotiomycetidae</taxon>
        <taxon>Eurotiales</taxon>
        <taxon>Aspergillaceae</taxon>
        <taxon>Aspergillus</taxon>
        <taxon>Aspergillus subgen. Circumdati</taxon>
    </lineage>
</organism>
<dbReference type="GO" id="GO:0016740">
    <property type="term" value="F:transferase activity"/>
    <property type="evidence" value="ECO:0007669"/>
    <property type="project" value="UniProtKB-KW"/>
</dbReference>
<gene>
    <name evidence="10" type="ORF">BDV30DRAFT_214964</name>
</gene>
<evidence type="ECO:0000256" key="6">
    <source>
        <dbReference type="ARBA" id="ARBA00022786"/>
    </source>
</evidence>
<proteinExistence type="predicted"/>
<evidence type="ECO:0000256" key="5">
    <source>
        <dbReference type="ARBA" id="ARBA00022771"/>
    </source>
</evidence>
<reference evidence="10 11" key="1">
    <citation type="submission" date="2019-04" db="EMBL/GenBank/DDBJ databases">
        <title>Fungal friends and foes A comparative genomics study of 23 Aspergillus species from section Flavi.</title>
        <authorList>
            <consortium name="DOE Joint Genome Institute"/>
            <person name="Kjaerbolling I."/>
            <person name="Vesth T.C."/>
            <person name="Frisvad J.C."/>
            <person name="Nybo J.L."/>
            <person name="Theobald S."/>
            <person name="Kildgaard S."/>
            <person name="Petersen T.I."/>
            <person name="Kuo A."/>
            <person name="Sato A."/>
            <person name="Lyhne E.K."/>
            <person name="Kogle M.E."/>
            <person name="Wiebenga A."/>
            <person name="Kun R.S."/>
            <person name="Lubbers R.J."/>
            <person name="Makela M.R."/>
            <person name="Barry K."/>
            <person name="Chovatia M."/>
            <person name="Clum A."/>
            <person name="Daum C."/>
            <person name="Haridas S."/>
            <person name="He G."/>
            <person name="LaButti K."/>
            <person name="Lipzen A."/>
            <person name="Mondo S."/>
            <person name="Pangilinan J."/>
            <person name="Riley R."/>
            <person name="Salamov A."/>
            <person name="Simmons B.A."/>
            <person name="Magnuson J.K."/>
            <person name="Henrissat B."/>
            <person name="Mortensen U.H."/>
            <person name="Larsen T.O."/>
            <person name="De vries R.P."/>
            <person name="Grigoriev I.V."/>
            <person name="Machida M."/>
            <person name="Baker S.E."/>
            <person name="Andersen M.R."/>
        </authorList>
    </citation>
    <scope>NUCLEOTIDE SEQUENCE [LARGE SCALE GENOMIC DNA]</scope>
    <source>
        <strain evidence="10 11">CBS 117635</strain>
    </source>
</reference>
<protein>
    <recommendedName>
        <fullName evidence="9">RING-type domain-containing protein</fullName>
    </recommendedName>
</protein>
<name>A0A5N6IX87_9EURO</name>
<keyword evidence="2" id="KW-0808">Transferase</keyword>
<evidence type="ECO:0000256" key="8">
    <source>
        <dbReference type="SAM" id="MobiDB-lite"/>
    </source>
</evidence>
<evidence type="ECO:0000256" key="3">
    <source>
        <dbReference type="ARBA" id="ARBA00022723"/>
    </source>
</evidence>
<dbReference type="SUPFAM" id="SSF57850">
    <property type="entry name" value="RING/U-box"/>
    <property type="match status" value="1"/>
</dbReference>
<dbReference type="InterPro" id="IPR051628">
    <property type="entry name" value="LUBAC_E3_Ligases"/>
</dbReference>
<dbReference type="GO" id="GO:0008270">
    <property type="term" value="F:zinc ion binding"/>
    <property type="evidence" value="ECO:0007669"/>
    <property type="project" value="UniProtKB-KW"/>
</dbReference>
<evidence type="ECO:0000313" key="10">
    <source>
        <dbReference type="EMBL" id="KAB8270574.1"/>
    </source>
</evidence>
<dbReference type="PANTHER" id="PTHR22770:SF47">
    <property type="entry name" value="E3 UBIQUITIN-PROTEIN LIGASE RNF216"/>
    <property type="match status" value="1"/>
</dbReference>
<dbReference type="AlphaFoldDB" id="A0A5N6IX87"/>
<dbReference type="InterPro" id="IPR047546">
    <property type="entry name" value="Rcat_RBR_RNF216"/>
</dbReference>
<evidence type="ECO:0000256" key="2">
    <source>
        <dbReference type="ARBA" id="ARBA00022679"/>
    </source>
</evidence>
<dbReference type="Gene3D" id="1.20.120.1750">
    <property type="match status" value="1"/>
</dbReference>
<keyword evidence="11" id="KW-1185">Reference proteome</keyword>
<dbReference type="Proteomes" id="UP000326289">
    <property type="component" value="Unassembled WGS sequence"/>
</dbReference>